<evidence type="ECO:0000256" key="1">
    <source>
        <dbReference type="ARBA" id="ARBA00004141"/>
    </source>
</evidence>
<name>A0A9N9J414_9GLOM</name>
<dbReference type="Proteomes" id="UP000789759">
    <property type="component" value="Unassembled WGS sequence"/>
</dbReference>
<dbReference type="GO" id="GO:0016020">
    <property type="term" value="C:membrane"/>
    <property type="evidence" value="ECO:0007669"/>
    <property type="project" value="UniProtKB-SubCell"/>
</dbReference>
<feature type="transmembrane region" description="Helical" evidence="8">
    <location>
        <begin position="127"/>
        <end position="145"/>
    </location>
</feature>
<accession>A0A9N9J414</accession>
<organism evidence="10 11">
    <name type="scientific">Cetraspora pellucida</name>
    <dbReference type="NCBI Taxonomy" id="1433469"/>
    <lineage>
        <taxon>Eukaryota</taxon>
        <taxon>Fungi</taxon>
        <taxon>Fungi incertae sedis</taxon>
        <taxon>Mucoromycota</taxon>
        <taxon>Glomeromycotina</taxon>
        <taxon>Glomeromycetes</taxon>
        <taxon>Diversisporales</taxon>
        <taxon>Gigasporaceae</taxon>
        <taxon>Cetraspora</taxon>
    </lineage>
</organism>
<feature type="transmembrane region" description="Helical" evidence="8">
    <location>
        <begin position="635"/>
        <end position="655"/>
    </location>
</feature>
<dbReference type="GO" id="GO:0006874">
    <property type="term" value="P:intracellular calcium ion homeostasis"/>
    <property type="evidence" value="ECO:0007669"/>
    <property type="project" value="TreeGrafter"/>
</dbReference>
<feature type="transmembrane region" description="Helical" evidence="8">
    <location>
        <begin position="540"/>
        <end position="560"/>
    </location>
</feature>
<feature type="non-terminal residue" evidence="10">
    <location>
        <position position="1"/>
    </location>
</feature>
<comment type="caution">
    <text evidence="10">The sequence shown here is derived from an EMBL/GenBank/DDBJ whole genome shotgun (WGS) entry which is preliminary data.</text>
</comment>
<feature type="domain" description="Sodium/calcium exchanger membrane region" evidence="9">
    <location>
        <begin position="572"/>
        <end position="689"/>
    </location>
</feature>
<keyword evidence="5 8" id="KW-1133">Transmembrane helix</keyword>
<dbReference type="EMBL" id="CAJVQA010019340">
    <property type="protein sequence ID" value="CAG8758621.1"/>
    <property type="molecule type" value="Genomic_DNA"/>
</dbReference>
<evidence type="ECO:0000256" key="2">
    <source>
        <dbReference type="ARBA" id="ARBA00008170"/>
    </source>
</evidence>
<feature type="transmembrane region" description="Helical" evidence="8">
    <location>
        <begin position="675"/>
        <end position="694"/>
    </location>
</feature>
<feature type="transmembrane region" description="Helical" evidence="8">
    <location>
        <begin position="101"/>
        <end position="121"/>
    </location>
</feature>
<proteinExistence type="inferred from homology"/>
<evidence type="ECO:0000259" key="9">
    <source>
        <dbReference type="Pfam" id="PF01699"/>
    </source>
</evidence>
<feature type="transmembrane region" description="Helical" evidence="8">
    <location>
        <begin position="515"/>
        <end position="534"/>
    </location>
</feature>
<evidence type="ECO:0000256" key="4">
    <source>
        <dbReference type="ARBA" id="ARBA00022692"/>
    </source>
</evidence>
<dbReference type="InterPro" id="IPR004837">
    <property type="entry name" value="NaCa_Exmemb"/>
</dbReference>
<evidence type="ECO:0000256" key="8">
    <source>
        <dbReference type="SAM" id="Phobius"/>
    </source>
</evidence>
<evidence type="ECO:0000256" key="5">
    <source>
        <dbReference type="ARBA" id="ARBA00022989"/>
    </source>
</evidence>
<keyword evidence="3" id="KW-0813">Transport</keyword>
<gene>
    <name evidence="10" type="ORF">CPELLU_LOCUS15162</name>
</gene>
<comment type="subcellular location">
    <subcellularLocation>
        <location evidence="1">Membrane</location>
        <topology evidence="1">Multi-pass membrane protein</topology>
    </subcellularLocation>
</comment>
<reference evidence="10" key="1">
    <citation type="submission" date="2021-06" db="EMBL/GenBank/DDBJ databases">
        <authorList>
            <person name="Kallberg Y."/>
            <person name="Tangrot J."/>
            <person name="Rosling A."/>
        </authorList>
    </citation>
    <scope>NUCLEOTIDE SEQUENCE</scope>
    <source>
        <strain evidence="10">FL966</strain>
    </source>
</reference>
<sequence>NFLRGKLSRIDELTTEGNSSIRDSIPDFKLLSTEAGVTFLAFGNGSPDLFSTFSAMTHDSGPLAIGELIGAANFITSIVAGSMAVIAPFRVKKAPFLRDVFFFSTAIAFTLAIIWDGYIYLWESITLVLLYVTYVTVVVLGNWIVKQRKKRRWLEQKDREEFAHSITGNEVFKTPEEFENRDVYGYDSYVETDLLLPEGERGPDYTNQTIQPISLTPLLPYDHFESYSQNSFLPTNDIDQSKHHQHGSSTRPMTINRRPSLVRAIEYRDVVNSIKLSSNMRSPGRNRTMLSSWPNNDHSHRTRRAWTSIEGTSDLTHNSSTHLAPNTLSVPNTPLFLEIPRIPHRRSSSLSPPVQIFSSPLNMSPLNISPSHETFQTPSPSAETNQHLLTDMSIHSSPMHSPIVTTASSPMLKPLQTPPPITIWKEIQSTLFPSLTGFFEKSFVAKLTALMALPMILVLKLTLPVVEVDDIPLQEEQKNNQSQHIDTPSIVVNDDHDLVIVDEPENKCPTGWNRWLTVVQFFFAPLFVSTVLLSDESPIFILYAFIVGILLSMFCIFTTSDDEPPKFYSALSFMGFGVAIVWVYLLANEVVGLLQALGLIMGLSDAILGLTIFAMGSSLGDFVANITIAKTGRPMMAISACFGGPMLNILLGIGLSGTYVTAKTGIPYKIDVEPTLFVSSSSLLIALFSALVYLPRNEY</sequence>
<dbReference type="PANTHER" id="PTHR12266:SF0">
    <property type="entry name" value="MITOCHONDRIAL SODIUM_CALCIUM EXCHANGER PROTEIN"/>
    <property type="match status" value="1"/>
</dbReference>
<feature type="transmembrane region" description="Helical" evidence="8">
    <location>
        <begin position="567"/>
        <end position="587"/>
    </location>
</feature>
<dbReference type="InterPro" id="IPR044880">
    <property type="entry name" value="NCX_ion-bd_dom_sf"/>
</dbReference>
<feature type="transmembrane region" description="Helical" evidence="8">
    <location>
        <begin position="68"/>
        <end position="89"/>
    </location>
</feature>
<evidence type="ECO:0000256" key="6">
    <source>
        <dbReference type="ARBA" id="ARBA00023136"/>
    </source>
</evidence>
<evidence type="ECO:0000313" key="11">
    <source>
        <dbReference type="Proteomes" id="UP000789759"/>
    </source>
</evidence>
<dbReference type="GO" id="GO:0008324">
    <property type="term" value="F:monoatomic cation transmembrane transporter activity"/>
    <property type="evidence" value="ECO:0007669"/>
    <property type="project" value="TreeGrafter"/>
</dbReference>
<keyword evidence="4 8" id="KW-0812">Transmembrane</keyword>
<feature type="domain" description="Sodium/calcium exchanger membrane region" evidence="9">
    <location>
        <begin position="28"/>
        <end position="139"/>
    </location>
</feature>
<dbReference type="Gene3D" id="1.20.1420.30">
    <property type="entry name" value="NCX, central ion-binding region"/>
    <property type="match status" value="2"/>
</dbReference>
<feature type="non-terminal residue" evidence="10">
    <location>
        <position position="699"/>
    </location>
</feature>
<comment type="similarity">
    <text evidence="2">Belongs to the Ca(2+):cation antiporter (CaCA) (TC 2.A.19) family.</text>
</comment>
<dbReference type="PANTHER" id="PTHR12266">
    <property type="entry name" value="NA+/CA2+ K+ INDEPENDENT EXCHANGER"/>
    <property type="match status" value="1"/>
</dbReference>
<dbReference type="InterPro" id="IPR051359">
    <property type="entry name" value="CaCA_antiporter"/>
</dbReference>
<evidence type="ECO:0000256" key="3">
    <source>
        <dbReference type="ARBA" id="ARBA00022448"/>
    </source>
</evidence>
<keyword evidence="6 8" id="KW-0472">Membrane</keyword>
<dbReference type="Pfam" id="PF01699">
    <property type="entry name" value="Na_Ca_ex"/>
    <property type="match status" value="2"/>
</dbReference>
<feature type="region of interest" description="Disordered" evidence="7">
    <location>
        <begin position="278"/>
        <end position="301"/>
    </location>
</feature>
<dbReference type="AlphaFoldDB" id="A0A9N9J414"/>
<dbReference type="OrthoDB" id="407410at2759"/>
<feature type="region of interest" description="Disordered" evidence="7">
    <location>
        <begin position="235"/>
        <end position="254"/>
    </location>
</feature>
<evidence type="ECO:0000256" key="7">
    <source>
        <dbReference type="SAM" id="MobiDB-lite"/>
    </source>
</evidence>
<evidence type="ECO:0000313" key="10">
    <source>
        <dbReference type="EMBL" id="CAG8758621.1"/>
    </source>
</evidence>
<protein>
    <submittedName>
        <fullName evidence="10">7920_t:CDS:1</fullName>
    </submittedName>
</protein>
<keyword evidence="11" id="KW-1185">Reference proteome</keyword>